<reference evidence="1" key="1">
    <citation type="journal article" date="2017" name="Parasit. Vectors">
        <title>Sialotranscriptomics of Rhipicephalus zambeziensis reveals intricate expression profiles of secretory proteins and suggests tight temporal transcriptional regulation during blood-feeding.</title>
        <authorList>
            <person name="de Castro M.H."/>
            <person name="de Klerk D."/>
            <person name="Pienaar R."/>
            <person name="Rees D.J.G."/>
            <person name="Mans B.J."/>
        </authorList>
    </citation>
    <scope>NUCLEOTIDE SEQUENCE</scope>
    <source>
        <tissue evidence="1">Salivary glands</tissue>
    </source>
</reference>
<proteinExistence type="predicted"/>
<dbReference type="AlphaFoldDB" id="A0A224Y5X5"/>
<dbReference type="EMBL" id="GFPF01001820">
    <property type="protein sequence ID" value="MAA12966.1"/>
    <property type="molecule type" value="Transcribed_RNA"/>
</dbReference>
<sequence length="84" mass="9561">MDSNSQFSCKEYTQIHSSTRKICIEKARLCHGMKDQERTNGPVKVHYCSLGMEVTRLNLKHDAGARALKKRKIVLPAVTWLSES</sequence>
<protein>
    <submittedName>
        <fullName evidence="1">Uncharacterized protein</fullName>
    </submittedName>
</protein>
<name>A0A224Y5X5_9ACAR</name>
<evidence type="ECO:0000313" key="1">
    <source>
        <dbReference type="EMBL" id="MAA12966.1"/>
    </source>
</evidence>
<accession>A0A224Y5X5</accession>
<organism evidence="1">
    <name type="scientific">Rhipicephalus zambeziensis</name>
    <dbReference type="NCBI Taxonomy" id="60191"/>
    <lineage>
        <taxon>Eukaryota</taxon>
        <taxon>Metazoa</taxon>
        <taxon>Ecdysozoa</taxon>
        <taxon>Arthropoda</taxon>
        <taxon>Chelicerata</taxon>
        <taxon>Arachnida</taxon>
        <taxon>Acari</taxon>
        <taxon>Parasitiformes</taxon>
        <taxon>Ixodida</taxon>
        <taxon>Ixodoidea</taxon>
        <taxon>Ixodidae</taxon>
        <taxon>Rhipicephalinae</taxon>
        <taxon>Rhipicephalus</taxon>
        <taxon>Rhipicephalus</taxon>
    </lineage>
</organism>